<reference evidence="1" key="1">
    <citation type="submission" date="2018-06" db="EMBL/GenBank/DDBJ databases">
        <authorList>
            <person name="Zhirakovskaya E."/>
        </authorList>
    </citation>
    <scope>NUCLEOTIDE SEQUENCE</scope>
</reference>
<accession>A0A3B1ASF8</accession>
<evidence type="ECO:0000313" key="1">
    <source>
        <dbReference type="EMBL" id="VAW95656.1"/>
    </source>
</evidence>
<name>A0A3B1ASF8_9ZZZZ</name>
<sequence length="67" mass="7772">MSSKQDLIKEMLAMQKKFIDFEHKDGVDMKDYYTPESGHVLDQYREKYSELAAKVNAMAHEEKGSEA</sequence>
<protein>
    <submittedName>
        <fullName evidence="1">Uncharacterized protein</fullName>
    </submittedName>
</protein>
<dbReference type="EMBL" id="UOFS01000024">
    <property type="protein sequence ID" value="VAW95656.1"/>
    <property type="molecule type" value="Genomic_DNA"/>
</dbReference>
<gene>
    <name evidence="1" type="ORF">MNBD_GAMMA22-1828</name>
</gene>
<proteinExistence type="predicted"/>
<organism evidence="1">
    <name type="scientific">hydrothermal vent metagenome</name>
    <dbReference type="NCBI Taxonomy" id="652676"/>
    <lineage>
        <taxon>unclassified sequences</taxon>
        <taxon>metagenomes</taxon>
        <taxon>ecological metagenomes</taxon>
    </lineage>
</organism>
<dbReference type="AlphaFoldDB" id="A0A3B1ASF8"/>